<name>A0A9Q1D967_CONCO</name>
<feature type="region of interest" description="Disordered" evidence="1">
    <location>
        <begin position="959"/>
        <end position="1005"/>
    </location>
</feature>
<dbReference type="InterPro" id="IPR052270">
    <property type="entry name" value="CACF_protein"/>
</dbReference>
<dbReference type="GO" id="GO:0019902">
    <property type="term" value="F:phosphatase binding"/>
    <property type="evidence" value="ECO:0007669"/>
    <property type="project" value="TreeGrafter"/>
</dbReference>
<dbReference type="Proteomes" id="UP001152803">
    <property type="component" value="Unassembled WGS sequence"/>
</dbReference>
<dbReference type="OrthoDB" id="195843at2759"/>
<dbReference type="PANTHER" id="PTHR22028:SF4">
    <property type="entry name" value="PROTEIN SFI1 HOMOLOG"/>
    <property type="match status" value="1"/>
</dbReference>
<feature type="compositionally biased region" description="Basic and acidic residues" evidence="1">
    <location>
        <begin position="959"/>
        <end position="970"/>
    </location>
</feature>
<feature type="region of interest" description="Disordered" evidence="1">
    <location>
        <begin position="1"/>
        <end position="21"/>
    </location>
</feature>
<evidence type="ECO:0008006" key="4">
    <source>
        <dbReference type="Google" id="ProtNLM"/>
    </source>
</evidence>
<dbReference type="EMBL" id="JAFJMO010000011">
    <property type="protein sequence ID" value="KAJ8263133.1"/>
    <property type="molecule type" value="Genomic_DNA"/>
</dbReference>
<gene>
    <name evidence="2" type="ORF">COCON_G00155900</name>
</gene>
<evidence type="ECO:0000256" key="1">
    <source>
        <dbReference type="SAM" id="MobiDB-lite"/>
    </source>
</evidence>
<feature type="compositionally biased region" description="Polar residues" evidence="1">
    <location>
        <begin position="973"/>
        <end position="997"/>
    </location>
</feature>
<comment type="caution">
    <text evidence="2">The sequence shown here is derived from an EMBL/GenBank/DDBJ whole genome shotgun (WGS) entry which is preliminary data.</text>
</comment>
<protein>
    <recommendedName>
        <fullName evidence="4">Protein SFI1 homolog</fullName>
    </recommendedName>
</protein>
<proteinExistence type="predicted"/>
<dbReference type="PANTHER" id="PTHR22028">
    <property type="entry name" value="SFI1 SPINDLE BODY DOMAIN-CONTAINING PROTEIN-RELATED"/>
    <property type="match status" value="1"/>
</dbReference>
<reference evidence="2" key="1">
    <citation type="journal article" date="2023" name="Science">
        <title>Genome structures resolve the early diversification of teleost fishes.</title>
        <authorList>
            <person name="Parey E."/>
            <person name="Louis A."/>
            <person name="Montfort J."/>
            <person name="Bouchez O."/>
            <person name="Roques C."/>
            <person name="Iampietro C."/>
            <person name="Lluch J."/>
            <person name="Castinel A."/>
            <person name="Donnadieu C."/>
            <person name="Desvignes T."/>
            <person name="Floi Bucao C."/>
            <person name="Jouanno E."/>
            <person name="Wen M."/>
            <person name="Mejri S."/>
            <person name="Dirks R."/>
            <person name="Jansen H."/>
            <person name="Henkel C."/>
            <person name="Chen W.J."/>
            <person name="Zahm M."/>
            <person name="Cabau C."/>
            <person name="Klopp C."/>
            <person name="Thompson A.W."/>
            <person name="Robinson-Rechavi M."/>
            <person name="Braasch I."/>
            <person name="Lecointre G."/>
            <person name="Bobe J."/>
            <person name="Postlethwait J.H."/>
            <person name="Berthelot C."/>
            <person name="Roest Crollius H."/>
            <person name="Guiguen Y."/>
        </authorList>
    </citation>
    <scope>NUCLEOTIDE SEQUENCE</scope>
    <source>
        <strain evidence="2">Concon-B</strain>
    </source>
</reference>
<sequence length="1198" mass="142191">MKSAAQVPQAPARLDPTSGKNGALTVVQGPMHARHGLSRRVSYRVNTCNKAGRLKDQTKRQLVQKLFSLWIRKTFGLVHPSEARTHYQQRVLRNAFAVWKGEWWVTRREWRLCMRAECHYRYRLFNQVFINWQQFVAMQRERKERIQMAAIYVEGRCLRLAWERWRSYLEMQRIKHNRQKAAQKLWENTALRSAWMLWSGCLQRQDRQHVLEECALQHWALSLQSRAWLQWREVYVQACSLREGETRASLHHNHGLQRRTLFAWTSYLYYRQARKEQEVSSEHMRHRVVLRRYWSTWQDELSHRQNERATWEAASALALQRVQRRALHCWKGYTNQCLEEAERNQSACEHYKQHLMRMGLTLLTLNVSQRKAHQINKNVALQQYRHSVIAKYWNRWQECYEEIEERNHQQERHTALTHYSMSLLNKTLHFWRKCFTENRIGKEMELRADCYYARWALPQFFDFWKEYVAQKKETRGRMGAAEAHVQQRVCTWVFYTWLARSEEQRDKRLAERMAVLHADRSTLLRVFVNWQSRADWEREERDKCQASERLYLHTLLHKTLRQWRDNIALIQSGRENEQRAVTHNHLLCAQKAFTGWRKYVQDGRGKKRRLEKFDHYHHGKLLAHTIHGWKEYHHTAQQANHIAEERQRLHHQNLLRKALYTWRGNVTLLMREKAKENRASKQYQLILLSKEEELTVAQTHLHRVGLQQMFQRWRTQGQEVRQERLSMERAGQNHQTALLRRCLGAWVRHYRQHQRRKVMQEQSNCLLQLRTCLRYFTFWKRQLRLRYEESVRTDVALWHWSFKLLAKVMEAWRCWVSEQQRKQDRLAHAAQFHRDQLLREGVACILSHTADMHHFRISVALQSQEQSARRLQGVVWRCAMLWKQRVLGEPGRSWGKNRKKSVSFCLPLPIPTPGSTSEDDTVGRAIEHGPAGHTSDQLFSVCTSRLQPRRPEHLLKALDKESPHKSEPHKSVLHTNKSAQVLSSPPSTANPIQTKGQATPPAPEIFCSPATAQQQLSGHQHHSTNQEVLLPPSSFVTSGVHIELQHSTSTLMAQPGHSHSDILQLPKKFTMCQKAAPTGSVCKERKQTDSKLVDQQPYCHTSTSLGKELLSIQQKMHHYQSEKRQLQAWRRLSDVLRSWLNTSASEDETECHSTRLELEELEARMSRLATWLEKEKPVMQCYAARIHSISSSLQESNL</sequence>
<evidence type="ECO:0000313" key="3">
    <source>
        <dbReference type="Proteomes" id="UP001152803"/>
    </source>
</evidence>
<organism evidence="2 3">
    <name type="scientific">Conger conger</name>
    <name type="common">Conger eel</name>
    <name type="synonym">Muraena conger</name>
    <dbReference type="NCBI Taxonomy" id="82655"/>
    <lineage>
        <taxon>Eukaryota</taxon>
        <taxon>Metazoa</taxon>
        <taxon>Chordata</taxon>
        <taxon>Craniata</taxon>
        <taxon>Vertebrata</taxon>
        <taxon>Euteleostomi</taxon>
        <taxon>Actinopterygii</taxon>
        <taxon>Neopterygii</taxon>
        <taxon>Teleostei</taxon>
        <taxon>Anguilliformes</taxon>
        <taxon>Congridae</taxon>
        <taxon>Conger</taxon>
    </lineage>
</organism>
<evidence type="ECO:0000313" key="2">
    <source>
        <dbReference type="EMBL" id="KAJ8263133.1"/>
    </source>
</evidence>
<keyword evidence="3" id="KW-1185">Reference proteome</keyword>
<dbReference type="AlphaFoldDB" id="A0A9Q1D967"/>
<accession>A0A9Q1D967</accession>